<dbReference type="HAMAP" id="MF_01185">
    <property type="entry name" value="FliW"/>
    <property type="match status" value="1"/>
</dbReference>
<dbReference type="SUPFAM" id="SSF141457">
    <property type="entry name" value="BH3618-like"/>
    <property type="match status" value="1"/>
</dbReference>
<dbReference type="InterPro" id="IPR003775">
    <property type="entry name" value="Flagellar_assembly_factor_FliW"/>
</dbReference>
<comment type="function">
    <text evidence="4">Acts as an anti-CsrA protein, binds CsrA and prevents it from repressing translation of its target genes, one of which is flagellin. Binds to flagellin and participates in the assembly of the flagellum.</text>
</comment>
<keyword evidence="5" id="KW-0966">Cell projection</keyword>
<dbReference type="PANTHER" id="PTHR39190">
    <property type="entry name" value="FLAGELLAR ASSEMBLY FACTOR FLIW"/>
    <property type="match status" value="1"/>
</dbReference>
<organism evidence="5 6">
    <name type="scientific">Paenibacillus vini</name>
    <dbReference type="NCBI Taxonomy" id="1476024"/>
    <lineage>
        <taxon>Bacteria</taxon>
        <taxon>Bacillati</taxon>
        <taxon>Bacillota</taxon>
        <taxon>Bacilli</taxon>
        <taxon>Bacillales</taxon>
        <taxon>Paenibacillaceae</taxon>
        <taxon>Paenibacillus</taxon>
    </lineage>
</organism>
<gene>
    <name evidence="4 5" type="primary">fliW</name>
    <name evidence="5" type="ORF">J42TS3_06360</name>
</gene>
<dbReference type="Pfam" id="PF02623">
    <property type="entry name" value="FliW"/>
    <property type="match status" value="1"/>
</dbReference>
<dbReference type="PANTHER" id="PTHR39190:SF1">
    <property type="entry name" value="FLAGELLAR ASSEMBLY FACTOR FLIW"/>
    <property type="match status" value="1"/>
</dbReference>
<dbReference type="EMBL" id="BOSL01000001">
    <property type="protein sequence ID" value="GIP51601.1"/>
    <property type="molecule type" value="Genomic_DNA"/>
</dbReference>
<name>A0ABQ4M6H8_9BACL</name>
<evidence type="ECO:0000256" key="4">
    <source>
        <dbReference type="HAMAP-Rule" id="MF_01185"/>
    </source>
</evidence>
<keyword evidence="3 4" id="KW-0810">Translation regulation</keyword>
<dbReference type="InterPro" id="IPR024046">
    <property type="entry name" value="Flagellar_assmbl_FliW_dom_sf"/>
</dbReference>
<comment type="similarity">
    <text evidence="4">Belongs to the FliW family.</text>
</comment>
<keyword evidence="5" id="KW-0282">Flagellum</keyword>
<keyword evidence="5" id="KW-0969">Cilium</keyword>
<comment type="subcellular location">
    <subcellularLocation>
        <location evidence="4">Cytoplasm</location>
    </subcellularLocation>
</comment>
<accession>A0ABQ4M6H8</accession>
<keyword evidence="4" id="KW-0143">Chaperone</keyword>
<keyword evidence="1 4" id="KW-0963">Cytoplasm</keyword>
<proteinExistence type="inferred from homology"/>
<evidence type="ECO:0000256" key="3">
    <source>
        <dbReference type="ARBA" id="ARBA00022845"/>
    </source>
</evidence>
<comment type="caution">
    <text evidence="5">The sequence shown here is derived from an EMBL/GenBank/DDBJ whole genome shotgun (WGS) entry which is preliminary data.</text>
</comment>
<dbReference type="Gene3D" id="2.30.290.10">
    <property type="entry name" value="BH3618-like"/>
    <property type="match status" value="1"/>
</dbReference>
<evidence type="ECO:0000313" key="6">
    <source>
        <dbReference type="Proteomes" id="UP000679992"/>
    </source>
</evidence>
<dbReference type="RefSeq" id="WP_213653726.1">
    <property type="nucleotide sequence ID" value="NZ_BOSL01000001.1"/>
</dbReference>
<reference evidence="5 6" key="1">
    <citation type="submission" date="2021-03" db="EMBL/GenBank/DDBJ databases">
        <title>Antimicrobial resistance genes in bacteria isolated from Japanese honey, and their potential for conferring macrolide and lincosamide resistance in the American foulbrood pathogen Paenibacillus larvae.</title>
        <authorList>
            <person name="Okamoto M."/>
            <person name="Kumagai M."/>
            <person name="Kanamori H."/>
            <person name="Takamatsu D."/>
        </authorList>
    </citation>
    <scope>NUCLEOTIDE SEQUENCE [LARGE SCALE GENOMIC DNA]</scope>
    <source>
        <strain evidence="5 6">J42TS3</strain>
    </source>
</reference>
<keyword evidence="6" id="KW-1185">Reference proteome</keyword>
<protein>
    <recommendedName>
        <fullName evidence="4">Flagellar assembly factor FliW</fullName>
    </recommendedName>
</protein>
<evidence type="ECO:0000313" key="5">
    <source>
        <dbReference type="EMBL" id="GIP51601.1"/>
    </source>
</evidence>
<comment type="subunit">
    <text evidence="4">Interacts with translational regulator CsrA and flagellin(s).</text>
</comment>
<evidence type="ECO:0000256" key="2">
    <source>
        <dbReference type="ARBA" id="ARBA00022795"/>
    </source>
</evidence>
<keyword evidence="2 4" id="KW-1005">Bacterial flagellum biogenesis</keyword>
<dbReference type="Proteomes" id="UP000679992">
    <property type="component" value="Unassembled WGS sequence"/>
</dbReference>
<dbReference type="NCBIfam" id="NF009793">
    <property type="entry name" value="PRK13285.1-1"/>
    <property type="match status" value="1"/>
</dbReference>
<evidence type="ECO:0000256" key="1">
    <source>
        <dbReference type="ARBA" id="ARBA00022490"/>
    </source>
</evidence>
<sequence length="153" mass="17592">MVTRTQKEWDFSEDEVFHFGKGIPGFEHCTKYVFYKHDEDFSLLQSIENKDLAFIVTNPFSFFQDYEFELPIQDRDELNINDKSEVGICTIVTWGDDLSNVTANLMAPLVLNVKERLGKQVVLNNSRYTTKHPLLKKKAGQAKDGEINASIEP</sequence>